<keyword evidence="2" id="KW-0802">TPR repeat</keyword>
<dbReference type="InterPro" id="IPR051685">
    <property type="entry name" value="Ycf3/AcsC/BcsC/TPR_MFPF"/>
</dbReference>
<evidence type="ECO:0000256" key="1">
    <source>
        <dbReference type="ARBA" id="ARBA00022737"/>
    </source>
</evidence>
<proteinExistence type="predicted"/>
<evidence type="ECO:0000256" key="2">
    <source>
        <dbReference type="ARBA" id="ARBA00022803"/>
    </source>
</evidence>
<evidence type="ECO:0000313" key="5">
    <source>
        <dbReference type="Proteomes" id="UP000248857"/>
    </source>
</evidence>
<keyword evidence="1" id="KW-0677">Repeat</keyword>
<dbReference type="AlphaFoldDB" id="A0A2W1JP37"/>
<reference evidence="4 5" key="1">
    <citation type="journal article" date="2018" name="Sci. Rep.">
        <title>A novel species of the marine cyanobacterium Acaryochloris with a unique pigment content and lifestyle.</title>
        <authorList>
            <person name="Partensky F."/>
            <person name="Six C."/>
            <person name="Ratin M."/>
            <person name="Garczarek L."/>
            <person name="Vaulot D."/>
            <person name="Probert I."/>
            <person name="Calteau A."/>
            <person name="Gourvil P."/>
            <person name="Marie D."/>
            <person name="Grebert T."/>
            <person name="Bouchier C."/>
            <person name="Le Panse S."/>
            <person name="Gachenot M."/>
            <person name="Rodriguez F."/>
            <person name="Garrido J.L."/>
        </authorList>
    </citation>
    <scope>NUCLEOTIDE SEQUENCE [LARGE SCALE GENOMIC DNA]</scope>
    <source>
        <strain evidence="4 5">RCC1774</strain>
    </source>
</reference>
<dbReference type="SUPFAM" id="SSF52467">
    <property type="entry name" value="DHS-like NAD/FAD-binding domain"/>
    <property type="match status" value="1"/>
</dbReference>
<organism evidence="4 5">
    <name type="scientific">Acaryochloris thomasi RCC1774</name>
    <dbReference type="NCBI Taxonomy" id="1764569"/>
    <lineage>
        <taxon>Bacteria</taxon>
        <taxon>Bacillati</taxon>
        <taxon>Cyanobacteriota</taxon>
        <taxon>Cyanophyceae</taxon>
        <taxon>Acaryochloridales</taxon>
        <taxon>Acaryochloridaceae</taxon>
        <taxon>Acaryochloris</taxon>
        <taxon>Acaryochloris thomasi</taxon>
    </lineage>
</organism>
<dbReference type="OrthoDB" id="437226at2"/>
<sequence length="735" mass="83596">MNLIDLETAVSHIHQSCADEEIKPFFFVVGAGISLPSIPLASQIVDACKNVAAKWKRDDEPELQNASDSYSHWFQLAYPQRVQRQKYLRNLIEDKAISAANLRLAHLLLDKQITNLVVTPNFDDLLARSLNLFGASYVICDHPQTAERIDPERNDLQIVHVHGTYQFYDCCNLAGEIQERSKNPSADSYTMRALLDNILLRRSPLVIGYSGWEGDVIMAALKRRLSRGALPNNLYWFCYRREHIAAFPNWLTDHPNVCFVGPVEKSHEHVQTEETNEPRPTALTSRTPKKAIEESNKNLVSGTSVEITLSAQEILDSLVRSFGLEAPLLTRDPLKFFAQYLRKSLPQVRDQDDLYAIGSVIDRVGRAAEHEREIIEGQAQIETLLEPFRDALRRSKYREAVQIIYKLDTKVLNDRQRCDLISSLWDAALALNDSPDDVIDACEQILLLGEILTQPIPKSSVHTIANALFKKAYILQKMERWEEAIIAWDQLIIKYSEFPAITLQEKVATALLKKGWIFHELKHHEEAIKMYKQIVEKYSDSPETVLHVRVANALLFEAQSLYELERYDEILPALEQSIGKYSDSPETDIQEQVALAMRCKGYLLIELERQAEAITAFDEAIKKFIEFSATELKEQVAGALVEKGSTLFELEFFEEGIAAYDQVIEKYSDSAESALQEQVAKALIFKGASLEALEEQEEATAIYNQVIERFSNSPEPALKEQVRQARLNTEKISEL</sequence>
<dbReference type="Pfam" id="PF13289">
    <property type="entry name" value="SIR2_2"/>
    <property type="match status" value="1"/>
</dbReference>
<evidence type="ECO:0000256" key="3">
    <source>
        <dbReference type="SAM" id="MobiDB-lite"/>
    </source>
</evidence>
<dbReference type="InterPro" id="IPR011990">
    <property type="entry name" value="TPR-like_helical_dom_sf"/>
</dbReference>
<name>A0A2W1JP37_9CYAN</name>
<dbReference type="SMART" id="SM00028">
    <property type="entry name" value="TPR"/>
    <property type="match status" value="6"/>
</dbReference>
<comment type="caution">
    <text evidence="4">The sequence shown here is derived from an EMBL/GenBank/DDBJ whole genome shotgun (WGS) entry which is preliminary data.</text>
</comment>
<accession>A0A2W1JP37</accession>
<protein>
    <submittedName>
        <fullName evidence="4">Uncharacterized protein</fullName>
    </submittedName>
</protein>
<dbReference type="InterPro" id="IPR029035">
    <property type="entry name" value="DHS-like_NAD/FAD-binding_dom"/>
</dbReference>
<dbReference type="RefSeq" id="WP_110984126.1">
    <property type="nucleotide sequence ID" value="NZ_CAWNWM010000001.1"/>
</dbReference>
<gene>
    <name evidence="4" type="ORF">C1752_00136</name>
</gene>
<feature type="region of interest" description="Disordered" evidence="3">
    <location>
        <begin position="269"/>
        <end position="289"/>
    </location>
</feature>
<dbReference type="SUPFAM" id="SSF48452">
    <property type="entry name" value="TPR-like"/>
    <property type="match status" value="1"/>
</dbReference>
<dbReference type="Proteomes" id="UP000248857">
    <property type="component" value="Unassembled WGS sequence"/>
</dbReference>
<dbReference type="PANTHER" id="PTHR44943:SF4">
    <property type="entry name" value="TPR REPEAT-CONTAINING PROTEIN MJ0798"/>
    <property type="match status" value="1"/>
</dbReference>
<keyword evidence="5" id="KW-1185">Reference proteome</keyword>
<dbReference type="Pfam" id="PF13174">
    <property type="entry name" value="TPR_6"/>
    <property type="match status" value="2"/>
</dbReference>
<dbReference type="EMBL" id="PQWO01000001">
    <property type="protein sequence ID" value="PZD75006.1"/>
    <property type="molecule type" value="Genomic_DNA"/>
</dbReference>
<dbReference type="InterPro" id="IPR019734">
    <property type="entry name" value="TPR_rpt"/>
</dbReference>
<dbReference type="Gene3D" id="1.25.40.10">
    <property type="entry name" value="Tetratricopeptide repeat domain"/>
    <property type="match status" value="3"/>
</dbReference>
<dbReference type="PANTHER" id="PTHR44943">
    <property type="entry name" value="CELLULOSE SYNTHASE OPERON PROTEIN C"/>
    <property type="match status" value="1"/>
</dbReference>
<evidence type="ECO:0000313" key="4">
    <source>
        <dbReference type="EMBL" id="PZD75006.1"/>
    </source>
</evidence>